<evidence type="ECO:0000313" key="2">
    <source>
        <dbReference type="EMBL" id="CDL00988.1"/>
    </source>
</evidence>
<accession>V6F8H8</accession>
<sequence>MPELNALYLVIVLMLIGLAVGRLGLMPFVALLLGAALFGQLAGSSFPWAAKEFNMGFGQTLAAAGLAVVAGAMLSVAWNRAGAALWWRPRLDGRFGPLLGMIGGLLAGLGGTPLAGLAAVTPIAWAAGKARGRVGLALASGISAAHGCLVPAPLPIAALAILGGDWRWGLGFGLAAALVQALVGLWLAGRADDCGDADNTSAPPNRRAGWAGLAGVIIMVGLVIGHALGQIPAEPFGGGNTRENILGLGRPMLLLLFGLGGALVVMGALGRQALGSDGWLAEGARRSVGVLLAVGAVGGWQMSLYNTGMAPLLAERLAGLPTVLGPALPFLMALMARALQGSALTATLTAAGIVQPLLVPLGLTGGDGAALAAVAVGAGAMAAPHLNDGFFWLAADHARLGVAGALKRISLGILAQSLAGLVVLMALWGLVH</sequence>
<proteinExistence type="predicted"/>
<dbReference type="Proteomes" id="UP000018922">
    <property type="component" value="Chromosome I"/>
</dbReference>
<keyword evidence="3" id="KW-1185">Reference proteome</keyword>
<dbReference type="HOGENOM" id="CLU_027949_0_2_5"/>
<gene>
    <name evidence="2" type="ordered locus">MGMSRv2__3773</name>
</gene>
<feature type="transmembrane region" description="Helical" evidence="1">
    <location>
        <begin position="369"/>
        <end position="390"/>
    </location>
</feature>
<evidence type="ECO:0000256" key="1">
    <source>
        <dbReference type="SAM" id="Phobius"/>
    </source>
</evidence>
<feature type="transmembrane region" description="Helical" evidence="1">
    <location>
        <begin position="6"/>
        <end position="39"/>
    </location>
</feature>
<feature type="transmembrane region" description="Helical" evidence="1">
    <location>
        <begin position="60"/>
        <end position="78"/>
    </location>
</feature>
<name>V6F8H8_MAGGM</name>
<dbReference type="STRING" id="1430440.MGMSRv2__3773"/>
<evidence type="ECO:0000313" key="3">
    <source>
        <dbReference type="Proteomes" id="UP000018922"/>
    </source>
</evidence>
<dbReference type="EMBL" id="HG794546">
    <property type="protein sequence ID" value="CDL00988.1"/>
    <property type="molecule type" value="Genomic_DNA"/>
</dbReference>
<keyword evidence="1" id="KW-1133">Transmembrane helix</keyword>
<dbReference type="InterPro" id="IPR003474">
    <property type="entry name" value="Glcn_transporter"/>
</dbReference>
<keyword evidence="1" id="KW-0472">Membrane</keyword>
<feature type="transmembrane region" description="Helical" evidence="1">
    <location>
        <begin position="411"/>
        <end position="431"/>
    </location>
</feature>
<organism evidence="2 3">
    <name type="scientific">Magnetospirillum gryphiswaldense (strain DSM 6361 / JCM 21280 / NBRC 15271 / MSR-1)</name>
    <dbReference type="NCBI Taxonomy" id="431944"/>
    <lineage>
        <taxon>Bacteria</taxon>
        <taxon>Pseudomonadati</taxon>
        <taxon>Pseudomonadota</taxon>
        <taxon>Alphaproteobacteria</taxon>
        <taxon>Rhodospirillales</taxon>
        <taxon>Rhodospirillaceae</taxon>
        <taxon>Magnetospirillum</taxon>
    </lineage>
</organism>
<dbReference type="KEGG" id="mgy:MGMSRv2__3773"/>
<dbReference type="PANTHER" id="PTHR30354:SF11">
    <property type="entry name" value="PERMEASE"/>
    <property type="match status" value="1"/>
</dbReference>
<dbReference type="AlphaFoldDB" id="V6F8H8"/>
<dbReference type="GO" id="GO:0015128">
    <property type="term" value="F:gluconate transmembrane transporter activity"/>
    <property type="evidence" value="ECO:0007669"/>
    <property type="project" value="InterPro"/>
</dbReference>
<feature type="transmembrane region" description="Helical" evidence="1">
    <location>
        <begin position="98"/>
        <end position="124"/>
    </location>
</feature>
<dbReference type="PANTHER" id="PTHR30354">
    <property type="entry name" value="GNT FAMILY GLUCONATE TRANSPORTER"/>
    <property type="match status" value="1"/>
</dbReference>
<keyword evidence="1" id="KW-0812">Transmembrane</keyword>
<dbReference type="Pfam" id="PF02447">
    <property type="entry name" value="GntP_permease"/>
    <property type="match status" value="1"/>
</dbReference>
<protein>
    <submittedName>
        <fullName evidence="2">H+/anion permease</fullName>
    </submittedName>
</protein>
<feature type="transmembrane region" description="Helical" evidence="1">
    <location>
        <begin position="288"/>
        <end position="305"/>
    </location>
</feature>
<reference evidence="2 3" key="1">
    <citation type="journal article" date="2014" name="Genome Announc.">
        <title>Complete genome sequence of Magnetospirillum gryphiswaldense MSR-1.</title>
        <authorList>
            <person name="Wang X."/>
            <person name="Wang Q."/>
            <person name="Zhang W."/>
            <person name="Wang Y."/>
            <person name="Li L."/>
            <person name="Wen T."/>
            <person name="Zhang T."/>
            <person name="Zhang Y."/>
            <person name="Xu J."/>
            <person name="Hu J."/>
            <person name="Li S."/>
            <person name="Liu L."/>
            <person name="Liu J."/>
            <person name="Jiang W."/>
            <person name="Tian J."/>
            <person name="Li Y."/>
            <person name="Schuler D."/>
            <person name="Wang L."/>
            <person name="Li J."/>
        </authorList>
    </citation>
    <scope>NUCLEOTIDE SEQUENCE [LARGE SCALE GENOMIC DNA]</scope>
    <source>
        <strain evidence="3">DSM 6361 / JCM 21280 / NBRC 15271 / MSR-1</strain>
    </source>
</reference>
<dbReference type="GO" id="GO:0005886">
    <property type="term" value="C:plasma membrane"/>
    <property type="evidence" value="ECO:0007669"/>
    <property type="project" value="TreeGrafter"/>
</dbReference>
<feature type="transmembrane region" description="Helical" evidence="1">
    <location>
        <begin position="208"/>
        <end position="228"/>
    </location>
</feature>
<feature type="transmembrane region" description="Helical" evidence="1">
    <location>
        <begin position="317"/>
        <end position="336"/>
    </location>
</feature>
<feature type="transmembrane region" description="Helical" evidence="1">
    <location>
        <begin position="168"/>
        <end position="188"/>
    </location>
</feature>
<feature type="transmembrane region" description="Helical" evidence="1">
    <location>
        <begin position="136"/>
        <end position="162"/>
    </location>
</feature>
<dbReference type="eggNOG" id="COG2610">
    <property type="taxonomic scope" value="Bacteria"/>
</dbReference>
<feature type="transmembrane region" description="Helical" evidence="1">
    <location>
        <begin position="248"/>
        <end position="268"/>
    </location>
</feature>